<evidence type="ECO:0000313" key="2">
    <source>
        <dbReference type="EMBL" id="SHI13187.1"/>
    </source>
</evidence>
<dbReference type="Proteomes" id="UP000184241">
    <property type="component" value="Unassembled WGS sequence"/>
</dbReference>
<dbReference type="RefSeq" id="WP_073019326.1">
    <property type="nucleotide sequence ID" value="NZ_FQXU01000006.1"/>
</dbReference>
<gene>
    <name evidence="2" type="ORF">SAMN02745941_02147</name>
</gene>
<keyword evidence="1" id="KW-0472">Membrane</keyword>
<dbReference type="AlphaFoldDB" id="A0A1M5YM59"/>
<keyword evidence="1" id="KW-1133">Transmembrane helix</keyword>
<keyword evidence="1" id="KW-0812">Transmembrane</keyword>
<sequence length="99" mass="11563">MLYYIQNSLIGLCIIIIIFVNFFRKTGRMQYSEKIYMIALIVNGLLLSLELFLNITTGNNSGIARLILPIIVAVFYILNPTTPKWTKEAECWRNIDRYR</sequence>
<proteinExistence type="predicted"/>
<evidence type="ECO:0000313" key="3">
    <source>
        <dbReference type="Proteomes" id="UP000184241"/>
    </source>
</evidence>
<protein>
    <submittedName>
        <fullName evidence="2">Uncharacterized protein</fullName>
    </submittedName>
</protein>
<reference evidence="2 3" key="1">
    <citation type="submission" date="2016-11" db="EMBL/GenBank/DDBJ databases">
        <authorList>
            <person name="Jaros S."/>
            <person name="Januszkiewicz K."/>
            <person name="Wedrychowicz H."/>
        </authorList>
    </citation>
    <scope>NUCLEOTIDE SEQUENCE [LARGE SCALE GENOMIC DNA]</scope>
    <source>
        <strain evidence="2 3">DSM 6191</strain>
    </source>
</reference>
<name>A0A1M5YM59_9CLOT</name>
<dbReference type="EMBL" id="FQXU01000006">
    <property type="protein sequence ID" value="SHI13187.1"/>
    <property type="molecule type" value="Genomic_DNA"/>
</dbReference>
<organism evidence="2 3">
    <name type="scientific">Clostridium intestinale DSM 6191</name>
    <dbReference type="NCBI Taxonomy" id="1121320"/>
    <lineage>
        <taxon>Bacteria</taxon>
        <taxon>Bacillati</taxon>
        <taxon>Bacillota</taxon>
        <taxon>Clostridia</taxon>
        <taxon>Eubacteriales</taxon>
        <taxon>Clostridiaceae</taxon>
        <taxon>Clostridium</taxon>
    </lineage>
</organism>
<feature type="transmembrane region" description="Helical" evidence="1">
    <location>
        <begin position="62"/>
        <end position="78"/>
    </location>
</feature>
<feature type="transmembrane region" description="Helical" evidence="1">
    <location>
        <begin position="35"/>
        <end position="56"/>
    </location>
</feature>
<accession>A0A1M5YM59</accession>
<feature type="transmembrane region" description="Helical" evidence="1">
    <location>
        <begin position="6"/>
        <end position="23"/>
    </location>
</feature>
<evidence type="ECO:0000256" key="1">
    <source>
        <dbReference type="SAM" id="Phobius"/>
    </source>
</evidence>